<dbReference type="OrthoDB" id="639767at2759"/>
<protein>
    <submittedName>
        <fullName evidence="1">Uncharacterized protein</fullName>
    </submittedName>
</protein>
<reference evidence="1" key="1">
    <citation type="submission" date="2018-11" db="EMBL/GenBank/DDBJ databases">
        <authorList>
            <consortium name="Pathogen Informatics"/>
        </authorList>
    </citation>
    <scope>NUCLEOTIDE SEQUENCE</scope>
</reference>
<name>A0A448WH53_9PLAT</name>
<gene>
    <name evidence="1" type="ORF">PXEA_LOCUS4922</name>
</gene>
<proteinExistence type="predicted"/>
<accession>A0A448WH53</accession>
<dbReference type="AlphaFoldDB" id="A0A448WH53"/>
<dbReference type="Proteomes" id="UP000784294">
    <property type="component" value="Unassembled WGS sequence"/>
</dbReference>
<evidence type="ECO:0000313" key="2">
    <source>
        <dbReference type="Proteomes" id="UP000784294"/>
    </source>
</evidence>
<sequence length="201" mass="22346">MDDADLFREAGQSMVDLLIAYTEELRSKRMSVLPAAEVRPGHLLAQLPEEPPETAEDFSSITHDIWNKIFPTLWLCSERCIALVLMSLKVDSLVTLEPELLTAADEISSQDVAQFSYVIKRPIHHLCSSTANPRKAKTTLTNHCPAVNSGCAPELYKSSQCPAALVNDRIHSPSCPCIHLPKEVRVEIPSVVQIFAHRYCP</sequence>
<evidence type="ECO:0000313" key="1">
    <source>
        <dbReference type="EMBL" id="VEL11482.1"/>
    </source>
</evidence>
<keyword evidence="2" id="KW-1185">Reference proteome</keyword>
<dbReference type="EMBL" id="CAAALY010011926">
    <property type="protein sequence ID" value="VEL11482.1"/>
    <property type="molecule type" value="Genomic_DNA"/>
</dbReference>
<comment type="caution">
    <text evidence="1">The sequence shown here is derived from an EMBL/GenBank/DDBJ whole genome shotgun (WGS) entry which is preliminary data.</text>
</comment>
<dbReference type="Gene3D" id="1.20.1340.10">
    <property type="entry name" value="dopa decarboxylase, N-terminal domain"/>
    <property type="match status" value="1"/>
</dbReference>
<organism evidence="1 2">
    <name type="scientific">Protopolystoma xenopodis</name>
    <dbReference type="NCBI Taxonomy" id="117903"/>
    <lineage>
        <taxon>Eukaryota</taxon>
        <taxon>Metazoa</taxon>
        <taxon>Spiralia</taxon>
        <taxon>Lophotrochozoa</taxon>
        <taxon>Platyhelminthes</taxon>
        <taxon>Monogenea</taxon>
        <taxon>Polyopisthocotylea</taxon>
        <taxon>Polystomatidea</taxon>
        <taxon>Polystomatidae</taxon>
        <taxon>Protopolystoma</taxon>
    </lineage>
</organism>